<dbReference type="InterPro" id="IPR050327">
    <property type="entry name" value="Proton-linked_MCT"/>
</dbReference>
<dbReference type="Proteomes" id="UP001208690">
    <property type="component" value="Unassembled WGS sequence"/>
</dbReference>
<evidence type="ECO:0000256" key="3">
    <source>
        <dbReference type="ARBA" id="ARBA00023136"/>
    </source>
</evidence>
<keyword evidence="1 4" id="KW-0812">Transmembrane</keyword>
<feature type="transmembrane region" description="Helical" evidence="4">
    <location>
        <begin position="77"/>
        <end position="97"/>
    </location>
</feature>
<dbReference type="SUPFAM" id="SSF103473">
    <property type="entry name" value="MFS general substrate transporter"/>
    <property type="match status" value="1"/>
</dbReference>
<dbReference type="EMBL" id="JALIEB010000001">
    <property type="protein sequence ID" value="MCV3270143.1"/>
    <property type="molecule type" value="Genomic_DNA"/>
</dbReference>
<feature type="transmembrane region" description="Helical" evidence="4">
    <location>
        <begin position="136"/>
        <end position="155"/>
    </location>
</feature>
<evidence type="ECO:0000256" key="1">
    <source>
        <dbReference type="ARBA" id="ARBA00022692"/>
    </source>
</evidence>
<dbReference type="RefSeq" id="WP_263842462.1">
    <property type="nucleotide sequence ID" value="NZ_JALIEB010000001.1"/>
</dbReference>
<dbReference type="PROSITE" id="PS51257">
    <property type="entry name" value="PROKAR_LIPOPROTEIN"/>
    <property type="match status" value="1"/>
</dbReference>
<name>A0ABT3BAH2_9RHOB</name>
<keyword evidence="3 4" id="KW-0472">Membrane</keyword>
<feature type="transmembrane region" description="Helical" evidence="4">
    <location>
        <begin position="7"/>
        <end position="25"/>
    </location>
</feature>
<keyword evidence="7" id="KW-1185">Reference proteome</keyword>
<reference evidence="6 7" key="1">
    <citation type="submission" date="2022-04" db="EMBL/GenBank/DDBJ databases">
        <title>Roseobacter sp. WL0113 is a bacterium isolated from neritic sediment.</title>
        <authorList>
            <person name="Wang L."/>
            <person name="He W."/>
            <person name="Zhang D.-F."/>
        </authorList>
    </citation>
    <scope>NUCLEOTIDE SEQUENCE [LARGE SCALE GENOMIC DNA]</scope>
    <source>
        <strain evidence="6 7">WL0113</strain>
    </source>
</reference>
<feature type="transmembrane region" description="Helical" evidence="4">
    <location>
        <begin position="319"/>
        <end position="340"/>
    </location>
</feature>
<proteinExistence type="predicted"/>
<feature type="transmembrane region" description="Helical" evidence="4">
    <location>
        <begin position="292"/>
        <end position="313"/>
    </location>
</feature>
<feature type="domain" description="Major facilitator superfamily (MFS) profile" evidence="5">
    <location>
        <begin position="8"/>
        <end position="407"/>
    </location>
</feature>
<gene>
    <name evidence="6" type="ORF">MUB52_01755</name>
</gene>
<dbReference type="Pfam" id="PF07690">
    <property type="entry name" value="MFS_1"/>
    <property type="match status" value="1"/>
</dbReference>
<feature type="transmembrane region" description="Helical" evidence="4">
    <location>
        <begin position="352"/>
        <end position="371"/>
    </location>
</feature>
<dbReference type="InterPro" id="IPR036259">
    <property type="entry name" value="MFS_trans_sf"/>
</dbReference>
<dbReference type="InterPro" id="IPR011701">
    <property type="entry name" value="MFS"/>
</dbReference>
<sequence>MQTRAPLFTPVLIVGCVIIVVSFAIRSAFGVFQIPIAEEFGWLRAEFSLAIAIQNLAWGVGQPLFGALAEKIGDRKAIILGAVIYALGLVLSAYSVTPIEHQLYAWLVGFGIAGTGFGVILAVVGRAASDENRSMSLAIVSAAGSGGQIFGPPLAQWMLGFMPWQSIFLIFALSIVLVLLLLPLMRAPELASKSELEESMGEILVKAFRDPTYTFIFLGFFSCGYQLAFITAHFPAFVEELCGPIAPGGMLDSMGVSTTSALGAVALSLIGVANIGGTLLAGWLGKYYSKKYLLAGIYLGRTVAAALFIIFPITPTSVILFAIVMGSLWLATIPLTSGLIAHIYGLRYMGTLYGIIFFSHQLGSFMGAWLGGRMYDVYGDYTLVWWIGVGVGAFSAIIHLPIRERRLEGLRTA</sequence>
<accession>A0ABT3BAH2</accession>
<feature type="transmembrane region" description="Helical" evidence="4">
    <location>
        <begin position="45"/>
        <end position="65"/>
    </location>
</feature>
<protein>
    <submittedName>
        <fullName evidence="6">MFS transporter</fullName>
    </submittedName>
</protein>
<evidence type="ECO:0000256" key="4">
    <source>
        <dbReference type="SAM" id="Phobius"/>
    </source>
</evidence>
<dbReference type="PANTHER" id="PTHR11360:SF284">
    <property type="entry name" value="EG:103B4.3 PROTEIN-RELATED"/>
    <property type="match status" value="1"/>
</dbReference>
<evidence type="ECO:0000256" key="2">
    <source>
        <dbReference type="ARBA" id="ARBA00022989"/>
    </source>
</evidence>
<evidence type="ECO:0000259" key="5">
    <source>
        <dbReference type="PROSITE" id="PS50850"/>
    </source>
</evidence>
<dbReference type="InterPro" id="IPR020846">
    <property type="entry name" value="MFS_dom"/>
</dbReference>
<keyword evidence="2 4" id="KW-1133">Transmembrane helix</keyword>
<feature type="transmembrane region" description="Helical" evidence="4">
    <location>
        <begin position="383"/>
        <end position="402"/>
    </location>
</feature>
<evidence type="ECO:0000313" key="7">
    <source>
        <dbReference type="Proteomes" id="UP001208690"/>
    </source>
</evidence>
<feature type="transmembrane region" description="Helical" evidence="4">
    <location>
        <begin position="215"/>
        <end position="238"/>
    </location>
</feature>
<feature type="transmembrane region" description="Helical" evidence="4">
    <location>
        <begin position="161"/>
        <end position="184"/>
    </location>
</feature>
<evidence type="ECO:0000313" key="6">
    <source>
        <dbReference type="EMBL" id="MCV3270143.1"/>
    </source>
</evidence>
<feature type="transmembrane region" description="Helical" evidence="4">
    <location>
        <begin position="258"/>
        <end position="280"/>
    </location>
</feature>
<dbReference type="PROSITE" id="PS50850">
    <property type="entry name" value="MFS"/>
    <property type="match status" value="1"/>
</dbReference>
<dbReference type="CDD" id="cd17355">
    <property type="entry name" value="MFS_YcxA_like"/>
    <property type="match status" value="1"/>
</dbReference>
<dbReference type="Gene3D" id="1.20.1250.20">
    <property type="entry name" value="MFS general substrate transporter like domains"/>
    <property type="match status" value="1"/>
</dbReference>
<organism evidence="6 7">
    <name type="scientific">Roseobacter sinensis</name>
    <dbReference type="NCBI Taxonomy" id="2931391"/>
    <lineage>
        <taxon>Bacteria</taxon>
        <taxon>Pseudomonadati</taxon>
        <taxon>Pseudomonadota</taxon>
        <taxon>Alphaproteobacteria</taxon>
        <taxon>Rhodobacterales</taxon>
        <taxon>Roseobacteraceae</taxon>
        <taxon>Roseobacter</taxon>
    </lineage>
</organism>
<dbReference type="PANTHER" id="PTHR11360">
    <property type="entry name" value="MONOCARBOXYLATE TRANSPORTER"/>
    <property type="match status" value="1"/>
</dbReference>
<feature type="transmembrane region" description="Helical" evidence="4">
    <location>
        <begin position="103"/>
        <end position="124"/>
    </location>
</feature>
<comment type="caution">
    <text evidence="6">The sequence shown here is derived from an EMBL/GenBank/DDBJ whole genome shotgun (WGS) entry which is preliminary data.</text>
</comment>